<feature type="non-terminal residue" evidence="1">
    <location>
        <position position="68"/>
    </location>
</feature>
<evidence type="ECO:0000313" key="1">
    <source>
        <dbReference type="EMBL" id="PJZ55396.1"/>
    </source>
</evidence>
<evidence type="ECO:0000313" key="2">
    <source>
        <dbReference type="Proteomes" id="UP000231879"/>
    </source>
</evidence>
<dbReference type="Proteomes" id="UP000231879">
    <property type="component" value="Unassembled WGS sequence"/>
</dbReference>
<keyword evidence="2" id="KW-1185">Reference proteome</keyword>
<reference evidence="1 2" key="1">
    <citation type="submission" date="2017-07" db="EMBL/GenBank/DDBJ databases">
        <title>Leptospira spp. isolated from tropical soils.</title>
        <authorList>
            <person name="Thibeaux R."/>
            <person name="Iraola G."/>
            <person name="Ferres I."/>
            <person name="Bierque E."/>
            <person name="Girault D."/>
            <person name="Soupe-Gilbert M.-E."/>
            <person name="Picardeau M."/>
            <person name="Goarant C."/>
        </authorList>
    </citation>
    <scope>NUCLEOTIDE SEQUENCE [LARGE SCALE GENOMIC DNA]</scope>
    <source>
        <strain evidence="1 2">FH4-C-A1</strain>
    </source>
</reference>
<organism evidence="1 2">
    <name type="scientific">Leptospira barantonii</name>
    <dbReference type="NCBI Taxonomy" id="2023184"/>
    <lineage>
        <taxon>Bacteria</taxon>
        <taxon>Pseudomonadati</taxon>
        <taxon>Spirochaetota</taxon>
        <taxon>Spirochaetia</taxon>
        <taxon>Leptospirales</taxon>
        <taxon>Leptospiraceae</taxon>
        <taxon>Leptospira</taxon>
    </lineage>
</organism>
<gene>
    <name evidence="1" type="ORF">CH367_20215</name>
</gene>
<proteinExistence type="predicted"/>
<dbReference type="RefSeq" id="WP_208862020.1">
    <property type="nucleotide sequence ID" value="NZ_NPDS01000012.1"/>
</dbReference>
<dbReference type="EMBL" id="NPDS01000012">
    <property type="protein sequence ID" value="PJZ55396.1"/>
    <property type="molecule type" value="Genomic_DNA"/>
</dbReference>
<name>A0ABX4NF12_9LEPT</name>
<accession>A0ABX4NF12</accession>
<protein>
    <submittedName>
        <fullName evidence="1">Uncharacterized protein</fullName>
    </submittedName>
</protein>
<sequence>MLEPRRIKFEFIFAFESREQYPCGIACSQSVTAVVHCKRELVGAEVTSLGTVWVEVLEKTEERHAWEQ</sequence>
<comment type="caution">
    <text evidence="1">The sequence shown here is derived from an EMBL/GenBank/DDBJ whole genome shotgun (WGS) entry which is preliminary data.</text>
</comment>